<dbReference type="Gene3D" id="3.10.580.10">
    <property type="entry name" value="CBS-domain"/>
    <property type="match status" value="1"/>
</dbReference>
<gene>
    <name evidence="13" type="ORF">EYC98_06310</name>
</gene>
<dbReference type="InterPro" id="IPR002550">
    <property type="entry name" value="CNNM"/>
</dbReference>
<feature type="region of interest" description="Disordered" evidence="9">
    <location>
        <begin position="357"/>
        <end position="383"/>
    </location>
</feature>
<protein>
    <submittedName>
        <fullName evidence="13">HlyC/CorC family transporter</fullName>
    </submittedName>
</protein>
<evidence type="ECO:0000256" key="10">
    <source>
        <dbReference type="SAM" id="Phobius"/>
    </source>
</evidence>
<comment type="subcellular location">
    <subcellularLocation>
        <location evidence="1">Membrane</location>
        <topology evidence="1">Multi-pass membrane protein</topology>
    </subcellularLocation>
</comment>
<name>A0ABT3TDV2_9GAMM</name>
<sequence>MVSLLIAFFLVSIVFSFLCSLWEAALLSITPAFAQIQLQEGSSVGRHLTEFKANIDRPLAAILTLNTIAHTVGAIGVGAQASIIWADANPLVTGLLVPAVMTLAILMLSEIIPKTLGALYWKQLAGFTVTSLLFIMTLLTPIIWACQLVTRLLTHNSEGSIFSRSDFMAMAEIGARDGVFEASESAMISNLLQFESVCVVDIMTPRTVVKALAEDCTIAESLNAHQPLQVSRIPIYQNGSKDDVTGYVLKDDLLHSMIEGHGEQKIADLRRDIMIVQENFPLPELFNRLMAKKEHIALVVDKFGGMAGIVTMEDAIETLLGREIVDESDCETDLRVQARRDWERRAKAQGLVEETYTVPAATLARSETESDSDTPDEKSPPPT</sequence>
<dbReference type="InterPro" id="IPR046342">
    <property type="entry name" value="CBS_dom_sf"/>
</dbReference>
<dbReference type="Pfam" id="PF00571">
    <property type="entry name" value="CBS"/>
    <property type="match status" value="1"/>
</dbReference>
<proteinExistence type="predicted"/>
<feature type="domain" description="CBS" evidence="11">
    <location>
        <begin position="269"/>
        <end position="327"/>
    </location>
</feature>
<evidence type="ECO:0000256" key="3">
    <source>
        <dbReference type="ARBA" id="ARBA00022737"/>
    </source>
</evidence>
<keyword evidence="4 8" id="KW-1133">Transmembrane helix</keyword>
<evidence type="ECO:0000256" key="7">
    <source>
        <dbReference type="PROSITE-ProRule" id="PRU00703"/>
    </source>
</evidence>
<feature type="transmembrane region" description="Helical" evidence="10">
    <location>
        <begin position="124"/>
        <end position="146"/>
    </location>
</feature>
<feature type="transmembrane region" description="Helical" evidence="10">
    <location>
        <begin position="91"/>
        <end position="112"/>
    </location>
</feature>
<dbReference type="Proteomes" id="UP001143362">
    <property type="component" value="Unassembled WGS sequence"/>
</dbReference>
<evidence type="ECO:0000259" key="12">
    <source>
        <dbReference type="PROSITE" id="PS51846"/>
    </source>
</evidence>
<evidence type="ECO:0000256" key="1">
    <source>
        <dbReference type="ARBA" id="ARBA00004141"/>
    </source>
</evidence>
<evidence type="ECO:0000259" key="11">
    <source>
        <dbReference type="PROSITE" id="PS51371"/>
    </source>
</evidence>
<dbReference type="CDD" id="cd04590">
    <property type="entry name" value="CBS_pair_CorC_HlyC_assoc"/>
    <property type="match status" value="1"/>
</dbReference>
<dbReference type="EMBL" id="SHNN01000001">
    <property type="protein sequence ID" value="MCX2980486.1"/>
    <property type="molecule type" value="Genomic_DNA"/>
</dbReference>
<evidence type="ECO:0000256" key="8">
    <source>
        <dbReference type="PROSITE-ProRule" id="PRU01193"/>
    </source>
</evidence>
<keyword evidence="5 7" id="KW-0129">CBS domain</keyword>
<keyword evidence="2 8" id="KW-0812">Transmembrane</keyword>
<organism evidence="13 14">
    <name type="scientific">Candidatus Litorirhabdus singularis</name>
    <dbReference type="NCBI Taxonomy" id="2518993"/>
    <lineage>
        <taxon>Bacteria</taxon>
        <taxon>Pseudomonadati</taxon>
        <taxon>Pseudomonadota</taxon>
        <taxon>Gammaproteobacteria</taxon>
        <taxon>Cellvibrionales</taxon>
        <taxon>Halieaceae</taxon>
        <taxon>Candidatus Litorirhabdus</taxon>
    </lineage>
</organism>
<evidence type="ECO:0000256" key="5">
    <source>
        <dbReference type="ARBA" id="ARBA00023122"/>
    </source>
</evidence>
<evidence type="ECO:0000313" key="13">
    <source>
        <dbReference type="EMBL" id="MCX2980486.1"/>
    </source>
</evidence>
<evidence type="ECO:0000256" key="4">
    <source>
        <dbReference type="ARBA" id="ARBA00022989"/>
    </source>
</evidence>
<dbReference type="InterPro" id="IPR000644">
    <property type="entry name" value="CBS_dom"/>
</dbReference>
<keyword evidence="3" id="KW-0677">Repeat</keyword>
<reference evidence="13" key="1">
    <citation type="submission" date="2019-02" db="EMBL/GenBank/DDBJ databases">
        <authorList>
            <person name="Li S.-H."/>
        </authorList>
    </citation>
    <scope>NUCLEOTIDE SEQUENCE</scope>
    <source>
        <strain evidence="13">IMCC14734</strain>
    </source>
</reference>
<dbReference type="SUPFAM" id="SSF54631">
    <property type="entry name" value="CBS-domain pair"/>
    <property type="match status" value="1"/>
</dbReference>
<dbReference type="PROSITE" id="PS51371">
    <property type="entry name" value="CBS"/>
    <property type="match status" value="1"/>
</dbReference>
<dbReference type="RefSeq" id="WP_279244464.1">
    <property type="nucleotide sequence ID" value="NZ_SHNN01000001.1"/>
</dbReference>
<feature type="domain" description="CNNM transmembrane" evidence="12">
    <location>
        <begin position="1"/>
        <end position="184"/>
    </location>
</feature>
<dbReference type="Pfam" id="PF01595">
    <property type="entry name" value="CNNM"/>
    <property type="match status" value="1"/>
</dbReference>
<evidence type="ECO:0000313" key="14">
    <source>
        <dbReference type="Proteomes" id="UP001143362"/>
    </source>
</evidence>
<comment type="caution">
    <text evidence="13">The sequence shown here is derived from an EMBL/GenBank/DDBJ whole genome shotgun (WGS) entry which is preliminary data.</text>
</comment>
<evidence type="ECO:0000256" key="2">
    <source>
        <dbReference type="ARBA" id="ARBA00022692"/>
    </source>
</evidence>
<dbReference type="PANTHER" id="PTHR22777">
    <property type="entry name" value="HEMOLYSIN-RELATED"/>
    <property type="match status" value="1"/>
</dbReference>
<keyword evidence="14" id="KW-1185">Reference proteome</keyword>
<dbReference type="PROSITE" id="PS51846">
    <property type="entry name" value="CNNM"/>
    <property type="match status" value="1"/>
</dbReference>
<dbReference type="InterPro" id="IPR044751">
    <property type="entry name" value="Ion_transp-like_CBS"/>
</dbReference>
<keyword evidence="6 8" id="KW-0472">Membrane</keyword>
<evidence type="ECO:0000256" key="9">
    <source>
        <dbReference type="SAM" id="MobiDB-lite"/>
    </source>
</evidence>
<evidence type="ECO:0000256" key="6">
    <source>
        <dbReference type="ARBA" id="ARBA00023136"/>
    </source>
</evidence>
<accession>A0ABT3TDV2</accession>
<feature type="transmembrane region" description="Helical" evidence="10">
    <location>
        <begin position="58"/>
        <end position="79"/>
    </location>
</feature>
<dbReference type="PANTHER" id="PTHR22777:SF4">
    <property type="entry name" value="UPF0053 PROTEIN SLL1254"/>
    <property type="match status" value="1"/>
</dbReference>